<dbReference type="EMBL" id="JAYWIO010000003">
    <property type="protein sequence ID" value="KAK7276304.1"/>
    <property type="molecule type" value="Genomic_DNA"/>
</dbReference>
<keyword evidence="5" id="KW-1185">Reference proteome</keyword>
<proteinExistence type="inferred from homology"/>
<dbReference type="GO" id="GO:0009755">
    <property type="term" value="P:hormone-mediated signaling pathway"/>
    <property type="evidence" value="ECO:0007669"/>
    <property type="project" value="TreeGrafter"/>
</dbReference>
<gene>
    <name evidence="4" type="ORF">RIF29_17443</name>
</gene>
<comment type="caution">
    <text evidence="4">The sequence shown here is derived from an EMBL/GenBank/DDBJ whole genome shotgun (WGS) entry which is preliminary data.</text>
</comment>
<dbReference type="Pfam" id="PF03195">
    <property type="entry name" value="LOB"/>
    <property type="match status" value="1"/>
</dbReference>
<feature type="domain" description="LOB" evidence="3">
    <location>
        <begin position="6"/>
        <end position="108"/>
    </location>
</feature>
<dbReference type="InterPro" id="IPR004883">
    <property type="entry name" value="LOB"/>
</dbReference>
<dbReference type="GO" id="GO:0005634">
    <property type="term" value="C:nucleus"/>
    <property type="evidence" value="ECO:0007669"/>
    <property type="project" value="TreeGrafter"/>
</dbReference>
<comment type="similarity">
    <text evidence="1">Belongs to the LOB domain-containing protein family.</text>
</comment>
<keyword evidence="2" id="KW-0175">Coiled coil</keyword>
<sequence length="225" mass="24810">MTGHGSSCGACKFLRRKCSSDCVFSPYFSYDQAATHFAAVHKVYGASNVSRLLSHLPIQYRSDAAITISYQALARMQDPVYGCVAYIYALQHQVASLQEEIDTLESTLITANSTVDFVNGGCVQAPIMMSSNNGIHNLLQKADATRTQYYQNQLSNLISQEGSATVYHQSFDSQMNIVLPNAHGVVEEPLFGDSNSNPLDKFLSGIDQEVFMNHPWFKHNNAGIN</sequence>
<dbReference type="AlphaFoldDB" id="A0AAN9FID7"/>
<reference evidence="4 5" key="1">
    <citation type="submission" date="2024-01" db="EMBL/GenBank/DDBJ databases">
        <title>The genomes of 5 underutilized Papilionoideae crops provide insights into root nodulation and disease resistanc.</title>
        <authorList>
            <person name="Yuan L."/>
        </authorList>
    </citation>
    <scope>NUCLEOTIDE SEQUENCE [LARGE SCALE GENOMIC DNA]</scope>
    <source>
        <strain evidence="4">ZHUSHIDOU_FW_LH</strain>
        <tissue evidence="4">Leaf</tissue>
    </source>
</reference>
<dbReference type="PROSITE" id="PS50891">
    <property type="entry name" value="LOB"/>
    <property type="match status" value="1"/>
</dbReference>
<dbReference type="GO" id="GO:0045893">
    <property type="term" value="P:positive regulation of DNA-templated transcription"/>
    <property type="evidence" value="ECO:0007669"/>
    <property type="project" value="TreeGrafter"/>
</dbReference>
<dbReference type="PANTHER" id="PTHR31529">
    <property type="entry name" value="LOB DOMAIN CONTAINING PROTEIN"/>
    <property type="match status" value="1"/>
</dbReference>
<organism evidence="4 5">
    <name type="scientific">Crotalaria pallida</name>
    <name type="common">Smooth rattlebox</name>
    <name type="synonym">Crotalaria striata</name>
    <dbReference type="NCBI Taxonomy" id="3830"/>
    <lineage>
        <taxon>Eukaryota</taxon>
        <taxon>Viridiplantae</taxon>
        <taxon>Streptophyta</taxon>
        <taxon>Embryophyta</taxon>
        <taxon>Tracheophyta</taxon>
        <taxon>Spermatophyta</taxon>
        <taxon>Magnoliopsida</taxon>
        <taxon>eudicotyledons</taxon>
        <taxon>Gunneridae</taxon>
        <taxon>Pentapetalae</taxon>
        <taxon>rosids</taxon>
        <taxon>fabids</taxon>
        <taxon>Fabales</taxon>
        <taxon>Fabaceae</taxon>
        <taxon>Papilionoideae</taxon>
        <taxon>50 kb inversion clade</taxon>
        <taxon>genistoids sensu lato</taxon>
        <taxon>core genistoids</taxon>
        <taxon>Crotalarieae</taxon>
        <taxon>Crotalaria</taxon>
    </lineage>
</organism>
<evidence type="ECO:0000256" key="2">
    <source>
        <dbReference type="SAM" id="Coils"/>
    </source>
</evidence>
<protein>
    <recommendedName>
        <fullName evidence="3">LOB domain-containing protein</fullName>
    </recommendedName>
</protein>
<feature type="coiled-coil region" evidence="2">
    <location>
        <begin position="87"/>
        <end position="114"/>
    </location>
</feature>
<accession>A0AAN9FID7</accession>
<evidence type="ECO:0000313" key="4">
    <source>
        <dbReference type="EMBL" id="KAK7276304.1"/>
    </source>
</evidence>
<dbReference type="PANTHER" id="PTHR31529:SF50">
    <property type="entry name" value="LOB DOMAIN PROTEIN"/>
    <property type="match status" value="1"/>
</dbReference>
<dbReference type="Proteomes" id="UP001372338">
    <property type="component" value="Unassembled WGS sequence"/>
</dbReference>
<evidence type="ECO:0000256" key="1">
    <source>
        <dbReference type="ARBA" id="ARBA00005474"/>
    </source>
</evidence>
<evidence type="ECO:0000259" key="3">
    <source>
        <dbReference type="PROSITE" id="PS50891"/>
    </source>
</evidence>
<name>A0AAN9FID7_CROPI</name>
<evidence type="ECO:0000313" key="5">
    <source>
        <dbReference type="Proteomes" id="UP001372338"/>
    </source>
</evidence>